<evidence type="ECO:0000256" key="1">
    <source>
        <dbReference type="SAM" id="Phobius"/>
    </source>
</evidence>
<reference evidence="2 3" key="1">
    <citation type="journal article" date="2018" name="Front. Plant Sci.">
        <title>Red Clover (Trifolium pratense) and Zigzag Clover (T. medium) - A Picture of Genomic Similarities and Differences.</title>
        <authorList>
            <person name="Dluhosova J."/>
            <person name="Istvanek J."/>
            <person name="Nedelnik J."/>
            <person name="Repkova J."/>
        </authorList>
    </citation>
    <scope>NUCLEOTIDE SEQUENCE [LARGE SCALE GENOMIC DNA]</scope>
    <source>
        <strain evidence="3">cv. 10/8</strain>
        <tissue evidence="2">Leaf</tissue>
    </source>
</reference>
<keyword evidence="1" id="KW-1133">Transmembrane helix</keyword>
<keyword evidence="1" id="KW-0812">Transmembrane</keyword>
<accession>A0A392TIX1</accession>
<organism evidence="2 3">
    <name type="scientific">Trifolium medium</name>
    <dbReference type="NCBI Taxonomy" id="97028"/>
    <lineage>
        <taxon>Eukaryota</taxon>
        <taxon>Viridiplantae</taxon>
        <taxon>Streptophyta</taxon>
        <taxon>Embryophyta</taxon>
        <taxon>Tracheophyta</taxon>
        <taxon>Spermatophyta</taxon>
        <taxon>Magnoliopsida</taxon>
        <taxon>eudicotyledons</taxon>
        <taxon>Gunneridae</taxon>
        <taxon>Pentapetalae</taxon>
        <taxon>rosids</taxon>
        <taxon>fabids</taxon>
        <taxon>Fabales</taxon>
        <taxon>Fabaceae</taxon>
        <taxon>Papilionoideae</taxon>
        <taxon>50 kb inversion clade</taxon>
        <taxon>NPAAA clade</taxon>
        <taxon>Hologalegina</taxon>
        <taxon>IRL clade</taxon>
        <taxon>Trifolieae</taxon>
        <taxon>Trifolium</taxon>
    </lineage>
</organism>
<proteinExistence type="predicted"/>
<evidence type="ECO:0000313" key="3">
    <source>
        <dbReference type="Proteomes" id="UP000265520"/>
    </source>
</evidence>
<evidence type="ECO:0000313" key="2">
    <source>
        <dbReference type="EMBL" id="MCI60534.1"/>
    </source>
</evidence>
<sequence length="76" mass="7886">VIHATGSSPSNTGNLTFFPARRDSFRFDASTDPSLRIVVFVLTGIALVVLSGLALDVLTGDPAFAGLRNNSVIAAP</sequence>
<dbReference type="Proteomes" id="UP000265520">
    <property type="component" value="Unassembled WGS sequence"/>
</dbReference>
<keyword evidence="1" id="KW-0472">Membrane</keyword>
<dbReference type="AlphaFoldDB" id="A0A392TIX1"/>
<comment type="caution">
    <text evidence="2">The sequence shown here is derived from an EMBL/GenBank/DDBJ whole genome shotgun (WGS) entry which is preliminary data.</text>
</comment>
<keyword evidence="3" id="KW-1185">Reference proteome</keyword>
<protein>
    <submittedName>
        <fullName evidence="2">Uncharacterized protein</fullName>
    </submittedName>
</protein>
<dbReference type="EMBL" id="LXQA010583255">
    <property type="protein sequence ID" value="MCI60534.1"/>
    <property type="molecule type" value="Genomic_DNA"/>
</dbReference>
<feature type="transmembrane region" description="Helical" evidence="1">
    <location>
        <begin position="37"/>
        <end position="58"/>
    </location>
</feature>
<feature type="non-terminal residue" evidence="2">
    <location>
        <position position="1"/>
    </location>
</feature>
<name>A0A392TIX1_9FABA</name>